<evidence type="ECO:0000259" key="6">
    <source>
        <dbReference type="Pfam" id="PF00005"/>
    </source>
</evidence>
<dbReference type="GO" id="GO:0046677">
    <property type="term" value="P:response to antibiotic"/>
    <property type="evidence" value="ECO:0007669"/>
    <property type="project" value="UniProtKB-KW"/>
</dbReference>
<evidence type="ECO:0000256" key="1">
    <source>
        <dbReference type="ARBA" id="ARBA00004202"/>
    </source>
</evidence>
<dbReference type="PANTHER" id="PTHR42711:SF1">
    <property type="entry name" value="ABC-TRANSPORT PROTEIN, ATP-BINDING COMPONENT"/>
    <property type="match status" value="1"/>
</dbReference>
<dbReference type="Proteomes" id="UP000006023">
    <property type="component" value="Unassembled WGS sequence"/>
</dbReference>
<organism evidence="7 8">
    <name type="scientific">Gordonia amarae NBRC 15530</name>
    <dbReference type="NCBI Taxonomy" id="1075090"/>
    <lineage>
        <taxon>Bacteria</taxon>
        <taxon>Bacillati</taxon>
        <taxon>Actinomycetota</taxon>
        <taxon>Actinomycetes</taxon>
        <taxon>Mycobacteriales</taxon>
        <taxon>Gordoniaceae</taxon>
        <taxon>Gordonia</taxon>
    </lineage>
</organism>
<dbReference type="STRING" id="1075090.GOAMR_19_00160"/>
<dbReference type="GO" id="GO:0016887">
    <property type="term" value="F:ATP hydrolysis activity"/>
    <property type="evidence" value="ECO:0007669"/>
    <property type="project" value="InterPro"/>
</dbReference>
<keyword evidence="2" id="KW-0813">Transport</keyword>
<dbReference type="EMBL" id="BAED01000019">
    <property type="protein sequence ID" value="GAB04329.1"/>
    <property type="molecule type" value="Genomic_DNA"/>
</dbReference>
<dbReference type="InterPro" id="IPR027417">
    <property type="entry name" value="P-loop_NTPase"/>
</dbReference>
<dbReference type="SUPFAM" id="SSF52540">
    <property type="entry name" value="P-loop containing nucleoside triphosphate hydrolases"/>
    <property type="match status" value="1"/>
</dbReference>
<evidence type="ECO:0000256" key="4">
    <source>
        <dbReference type="ARBA" id="ARBA00022840"/>
    </source>
</evidence>
<reference evidence="7 8" key="1">
    <citation type="submission" date="2011-11" db="EMBL/GenBank/DDBJ databases">
        <title>Whole genome shotgun sequence of Gordonia amarae NBRC 15530.</title>
        <authorList>
            <person name="Takarada H."/>
            <person name="Hosoyama A."/>
            <person name="Tsuchikane K."/>
            <person name="Katsumata H."/>
            <person name="Yamazaki S."/>
            <person name="Fujita N."/>
        </authorList>
    </citation>
    <scope>NUCLEOTIDE SEQUENCE [LARGE SCALE GENOMIC DNA]</scope>
    <source>
        <strain evidence="7 8">NBRC 15530</strain>
    </source>
</reference>
<dbReference type="InterPro" id="IPR050763">
    <property type="entry name" value="ABC_transporter_ATP-binding"/>
</dbReference>
<evidence type="ECO:0000256" key="5">
    <source>
        <dbReference type="ARBA" id="ARBA00023251"/>
    </source>
</evidence>
<comment type="subcellular location">
    <subcellularLocation>
        <location evidence="1">Cell membrane</location>
        <topology evidence="1">Peripheral membrane protein</topology>
    </subcellularLocation>
</comment>
<feature type="domain" description="ABC transporter" evidence="6">
    <location>
        <begin position="27"/>
        <end position="139"/>
    </location>
</feature>
<protein>
    <submittedName>
        <fullName evidence="7">Putative ABC transporter ATP-binding protein</fullName>
    </submittedName>
</protein>
<dbReference type="Pfam" id="PF00005">
    <property type="entry name" value="ABC_tran"/>
    <property type="match status" value="1"/>
</dbReference>
<sequence>MIIETHHLTREFTVRDGLRRRTITAVDGLDLTVAEGEAVGYIGANGAGKSTTIKMLVGILVPTSGTVTTCGLRPLKDRRALTREVGVVFGQRSQLWWDLPVRESFDILGAIHHVPGPVLRTRRDELTEQLEMADFLTTPAW</sequence>
<dbReference type="InterPro" id="IPR003439">
    <property type="entry name" value="ABC_transporter-like_ATP-bd"/>
</dbReference>
<dbReference type="Gene3D" id="3.40.50.300">
    <property type="entry name" value="P-loop containing nucleotide triphosphate hydrolases"/>
    <property type="match status" value="1"/>
</dbReference>
<dbReference type="eggNOG" id="COG4586">
    <property type="taxonomic scope" value="Bacteria"/>
</dbReference>
<comment type="caution">
    <text evidence="7">The sequence shown here is derived from an EMBL/GenBank/DDBJ whole genome shotgun (WGS) entry which is preliminary data.</text>
</comment>
<dbReference type="GO" id="GO:0005886">
    <property type="term" value="C:plasma membrane"/>
    <property type="evidence" value="ECO:0007669"/>
    <property type="project" value="UniProtKB-SubCell"/>
</dbReference>
<dbReference type="RefSeq" id="WP_005183203.1">
    <property type="nucleotide sequence ID" value="NZ_BAED01000019.1"/>
</dbReference>
<name>G7GL54_9ACTN</name>
<dbReference type="PANTHER" id="PTHR42711">
    <property type="entry name" value="ABC TRANSPORTER ATP-BINDING PROTEIN"/>
    <property type="match status" value="1"/>
</dbReference>
<evidence type="ECO:0000256" key="2">
    <source>
        <dbReference type="ARBA" id="ARBA00022448"/>
    </source>
</evidence>
<evidence type="ECO:0000256" key="3">
    <source>
        <dbReference type="ARBA" id="ARBA00022741"/>
    </source>
</evidence>
<keyword evidence="3" id="KW-0547">Nucleotide-binding</keyword>
<gene>
    <name evidence="7" type="ORF">GOAMR_19_00160</name>
</gene>
<accession>G7GL54</accession>
<keyword evidence="4 7" id="KW-0067">ATP-binding</keyword>
<dbReference type="AlphaFoldDB" id="G7GL54"/>
<dbReference type="GO" id="GO:0005524">
    <property type="term" value="F:ATP binding"/>
    <property type="evidence" value="ECO:0007669"/>
    <property type="project" value="UniProtKB-KW"/>
</dbReference>
<evidence type="ECO:0000313" key="7">
    <source>
        <dbReference type="EMBL" id="GAB04329.1"/>
    </source>
</evidence>
<proteinExistence type="predicted"/>
<keyword evidence="5" id="KW-0046">Antibiotic resistance</keyword>
<keyword evidence="8" id="KW-1185">Reference proteome</keyword>
<evidence type="ECO:0000313" key="8">
    <source>
        <dbReference type="Proteomes" id="UP000006023"/>
    </source>
</evidence>